<evidence type="ECO:0000313" key="2">
    <source>
        <dbReference type="Proteomes" id="UP001267878"/>
    </source>
</evidence>
<organism evidence="1 2">
    <name type="scientific">Agrilutibacter niabensis</name>
    <dbReference type="NCBI Taxonomy" id="380628"/>
    <lineage>
        <taxon>Bacteria</taxon>
        <taxon>Pseudomonadati</taxon>
        <taxon>Pseudomonadota</taxon>
        <taxon>Gammaproteobacteria</taxon>
        <taxon>Lysobacterales</taxon>
        <taxon>Lysobacteraceae</taxon>
        <taxon>Agrilutibacter</taxon>
    </lineage>
</organism>
<proteinExistence type="predicted"/>
<keyword evidence="2" id="KW-1185">Reference proteome</keyword>
<gene>
    <name evidence="1" type="ORF">J2X04_001368</name>
</gene>
<accession>A0ABU1VNF8</accession>
<comment type="caution">
    <text evidence="1">The sequence shown here is derived from an EMBL/GenBank/DDBJ whole genome shotgun (WGS) entry which is preliminary data.</text>
</comment>
<reference evidence="1 2" key="1">
    <citation type="submission" date="2023-07" db="EMBL/GenBank/DDBJ databases">
        <title>Sorghum-associated microbial communities from plants grown in Nebraska, USA.</title>
        <authorList>
            <person name="Schachtman D."/>
        </authorList>
    </citation>
    <scope>NUCLEOTIDE SEQUENCE [LARGE SCALE GENOMIC DNA]</scope>
    <source>
        <strain evidence="1 2">BE187</strain>
    </source>
</reference>
<dbReference type="EMBL" id="JAVDVW010000001">
    <property type="protein sequence ID" value="MDR7099021.1"/>
    <property type="molecule type" value="Genomic_DNA"/>
</dbReference>
<evidence type="ECO:0000313" key="1">
    <source>
        <dbReference type="EMBL" id="MDR7099021.1"/>
    </source>
</evidence>
<protein>
    <submittedName>
        <fullName evidence="1">Uncharacterized protein</fullName>
    </submittedName>
</protein>
<dbReference type="RefSeq" id="WP_310053171.1">
    <property type="nucleotide sequence ID" value="NZ_JAVDVW010000001.1"/>
</dbReference>
<dbReference type="Proteomes" id="UP001267878">
    <property type="component" value="Unassembled WGS sequence"/>
</dbReference>
<name>A0ABU1VNF8_9GAMM</name>
<sequence>MEQLAEADPKTPLGAWQASFTVRRAPALYSLRADPFENGPNSFYYGDWVARRMFVLVPAQAIVGKVLETFKEFPPRAKAASFTIGDALDKIMTASPSQN</sequence>